<accession>A0AAF3EC22</accession>
<evidence type="ECO:0000256" key="1">
    <source>
        <dbReference type="ARBA" id="ARBA00004141"/>
    </source>
</evidence>
<evidence type="ECO:0000313" key="8">
    <source>
        <dbReference type="Proteomes" id="UP000887575"/>
    </source>
</evidence>
<dbReference type="Proteomes" id="UP000887575">
    <property type="component" value="Unassembled WGS sequence"/>
</dbReference>
<feature type="transmembrane region" description="Helical" evidence="6">
    <location>
        <begin position="437"/>
        <end position="455"/>
    </location>
</feature>
<feature type="transmembrane region" description="Helical" evidence="6">
    <location>
        <begin position="405"/>
        <end position="425"/>
    </location>
</feature>
<dbReference type="SUPFAM" id="SSF103473">
    <property type="entry name" value="MFS general substrate transporter"/>
    <property type="match status" value="1"/>
</dbReference>
<dbReference type="PROSITE" id="PS00217">
    <property type="entry name" value="SUGAR_TRANSPORT_2"/>
    <property type="match status" value="1"/>
</dbReference>
<dbReference type="InterPro" id="IPR005828">
    <property type="entry name" value="MFS_sugar_transport-like"/>
</dbReference>
<dbReference type="GO" id="GO:0015149">
    <property type="term" value="F:hexose transmembrane transporter activity"/>
    <property type="evidence" value="ECO:0007669"/>
    <property type="project" value="TreeGrafter"/>
</dbReference>
<reference evidence="9" key="1">
    <citation type="submission" date="2024-02" db="UniProtKB">
        <authorList>
            <consortium name="WormBaseParasite"/>
        </authorList>
    </citation>
    <scope>IDENTIFICATION</scope>
</reference>
<proteinExistence type="inferred from homology"/>
<feature type="domain" description="Major facilitator superfamily (MFS) profile" evidence="7">
    <location>
        <begin position="15"/>
        <end position="459"/>
    </location>
</feature>
<keyword evidence="8" id="KW-1185">Reference proteome</keyword>
<comment type="similarity">
    <text evidence="5">Belongs to the major facilitator superfamily. Sugar transporter (TC 2.A.1.1) family.</text>
</comment>
<sequence length="510" mass="56023">MIVKNVRLGVRYYITILTAILGGSAQFYSYGIVNPCQELITQWINLTYMERSGTFVSETNLNLIWALVVGSVSLGALAGALLVRVLSERCGRRNALIINGIFNIIGAFCELIARSASSPELLIIGRFILGANMGLTSGVVPMYLMELTPAKYRGAAGTLHMVAVSFSDWFSLLIGLPEVLGGSNWWPIAFALPGIPALALCFILPFCPESPKYLLMTRGNREAAYDSIVALVGEKQAKPVFNELIRESARDKSRSGSFWELFTSKKLRLPLLVSLLVMVAQQFTGCTAVFAYSTDMFINAKLDPQTARYATLAIGVVYFLFACSAPLLIDRVGRRPLSLFQLIACLIALSLLTLFTGIQQYGQATWASYGTIGALVLYMCVYGVGSPIPWMITGELFNQHFRSTAVTVSVFVAYLMATIISSAYLPFQQMVGVTFSYMPFIVVSSISIVVLYFILPETKNRDVNDIVNEARARNHSLSVGMPWNAVSQEGRTEMKKLLDDISEGYSSISN</sequence>
<dbReference type="PANTHER" id="PTHR23503">
    <property type="entry name" value="SOLUTE CARRIER FAMILY 2"/>
    <property type="match status" value="1"/>
</dbReference>
<dbReference type="AlphaFoldDB" id="A0AAF3EC22"/>
<dbReference type="PRINTS" id="PR00171">
    <property type="entry name" value="SUGRTRNSPORT"/>
</dbReference>
<evidence type="ECO:0000256" key="2">
    <source>
        <dbReference type="ARBA" id="ARBA00022692"/>
    </source>
</evidence>
<evidence type="ECO:0000256" key="5">
    <source>
        <dbReference type="RuleBase" id="RU003346"/>
    </source>
</evidence>
<dbReference type="InterPro" id="IPR036259">
    <property type="entry name" value="MFS_trans_sf"/>
</dbReference>
<dbReference type="GO" id="GO:0016020">
    <property type="term" value="C:membrane"/>
    <property type="evidence" value="ECO:0007669"/>
    <property type="project" value="UniProtKB-SubCell"/>
</dbReference>
<feature type="transmembrane region" description="Helical" evidence="6">
    <location>
        <begin position="188"/>
        <end position="207"/>
    </location>
</feature>
<keyword evidence="5" id="KW-0813">Transport</keyword>
<dbReference type="Gene3D" id="1.20.1250.20">
    <property type="entry name" value="MFS general substrate transporter like domains"/>
    <property type="match status" value="1"/>
</dbReference>
<dbReference type="WBParaSite" id="MBELARI_LOCUS11504.2">
    <property type="protein sequence ID" value="MBELARI_LOCUS11504.2"/>
    <property type="gene ID" value="MBELARI_LOCUS11504"/>
</dbReference>
<dbReference type="NCBIfam" id="TIGR00879">
    <property type="entry name" value="SP"/>
    <property type="match status" value="1"/>
</dbReference>
<keyword evidence="2 6" id="KW-0812">Transmembrane</keyword>
<feature type="transmembrane region" description="Helical" evidence="6">
    <location>
        <begin position="364"/>
        <end position="384"/>
    </location>
</feature>
<dbReference type="InterPro" id="IPR005829">
    <property type="entry name" value="Sugar_transporter_CS"/>
</dbReference>
<evidence type="ECO:0000256" key="3">
    <source>
        <dbReference type="ARBA" id="ARBA00022989"/>
    </source>
</evidence>
<feature type="transmembrane region" description="Helical" evidence="6">
    <location>
        <begin position="123"/>
        <end position="144"/>
    </location>
</feature>
<evidence type="ECO:0000256" key="4">
    <source>
        <dbReference type="ARBA" id="ARBA00023136"/>
    </source>
</evidence>
<dbReference type="InterPro" id="IPR003663">
    <property type="entry name" value="Sugar/inositol_transpt"/>
</dbReference>
<feature type="transmembrane region" description="Helical" evidence="6">
    <location>
        <begin position="12"/>
        <end position="33"/>
    </location>
</feature>
<keyword evidence="3 6" id="KW-1133">Transmembrane helix</keyword>
<feature type="transmembrane region" description="Helical" evidence="6">
    <location>
        <begin position="269"/>
        <end position="292"/>
    </location>
</feature>
<dbReference type="InterPro" id="IPR045263">
    <property type="entry name" value="GLUT"/>
</dbReference>
<organism evidence="8 9">
    <name type="scientific">Mesorhabditis belari</name>
    <dbReference type="NCBI Taxonomy" id="2138241"/>
    <lineage>
        <taxon>Eukaryota</taxon>
        <taxon>Metazoa</taxon>
        <taxon>Ecdysozoa</taxon>
        <taxon>Nematoda</taxon>
        <taxon>Chromadorea</taxon>
        <taxon>Rhabditida</taxon>
        <taxon>Rhabditina</taxon>
        <taxon>Rhabditomorpha</taxon>
        <taxon>Rhabditoidea</taxon>
        <taxon>Rhabditidae</taxon>
        <taxon>Mesorhabditinae</taxon>
        <taxon>Mesorhabditis</taxon>
    </lineage>
</organism>
<keyword evidence="4 6" id="KW-0472">Membrane</keyword>
<feature type="transmembrane region" description="Helical" evidence="6">
    <location>
        <begin position="336"/>
        <end position="358"/>
    </location>
</feature>
<feature type="transmembrane region" description="Helical" evidence="6">
    <location>
        <begin position="95"/>
        <end position="117"/>
    </location>
</feature>
<feature type="transmembrane region" description="Helical" evidence="6">
    <location>
        <begin position="312"/>
        <end position="329"/>
    </location>
</feature>
<feature type="transmembrane region" description="Helical" evidence="6">
    <location>
        <begin position="63"/>
        <end position="83"/>
    </location>
</feature>
<dbReference type="InterPro" id="IPR020846">
    <property type="entry name" value="MFS_dom"/>
</dbReference>
<name>A0AAF3EC22_9BILA</name>
<feature type="transmembrane region" description="Helical" evidence="6">
    <location>
        <begin position="156"/>
        <end position="176"/>
    </location>
</feature>
<protein>
    <recommendedName>
        <fullName evidence="7">Major facilitator superfamily (MFS) profile domain-containing protein</fullName>
    </recommendedName>
</protein>
<evidence type="ECO:0000313" key="9">
    <source>
        <dbReference type="WBParaSite" id="MBELARI_LOCUS11504.2"/>
    </source>
</evidence>
<dbReference type="Pfam" id="PF00083">
    <property type="entry name" value="Sugar_tr"/>
    <property type="match status" value="1"/>
</dbReference>
<dbReference type="PANTHER" id="PTHR23503:SF121">
    <property type="entry name" value="MAJOR FACILITATOR SUPERFAMILY (MFS) PROFILE DOMAIN-CONTAINING PROTEIN"/>
    <property type="match status" value="1"/>
</dbReference>
<evidence type="ECO:0000256" key="6">
    <source>
        <dbReference type="SAM" id="Phobius"/>
    </source>
</evidence>
<evidence type="ECO:0000259" key="7">
    <source>
        <dbReference type="PROSITE" id="PS50850"/>
    </source>
</evidence>
<dbReference type="PROSITE" id="PS50850">
    <property type="entry name" value="MFS"/>
    <property type="match status" value="1"/>
</dbReference>
<comment type="subcellular location">
    <subcellularLocation>
        <location evidence="1">Membrane</location>
        <topology evidence="1">Multi-pass membrane protein</topology>
    </subcellularLocation>
</comment>